<name>A0AAV9Y0G2_9CRYT</name>
<feature type="transmembrane region" description="Helical" evidence="5">
    <location>
        <begin position="265"/>
        <end position="289"/>
    </location>
</feature>
<dbReference type="EMBL" id="JAWDEY010000010">
    <property type="protein sequence ID" value="KAK6589945.1"/>
    <property type="molecule type" value="Genomic_DNA"/>
</dbReference>
<evidence type="ECO:0000256" key="5">
    <source>
        <dbReference type="SAM" id="Phobius"/>
    </source>
</evidence>
<protein>
    <recommendedName>
        <fullName evidence="6">Amino acid transporter transmembrane domain-containing protein</fullName>
    </recommendedName>
</protein>
<feature type="transmembrane region" description="Helical" evidence="5">
    <location>
        <begin position="309"/>
        <end position="329"/>
    </location>
</feature>
<comment type="caution">
    <text evidence="7">The sequence shown here is derived from an EMBL/GenBank/DDBJ whole genome shotgun (WGS) entry which is preliminary data.</text>
</comment>
<evidence type="ECO:0000259" key="6">
    <source>
        <dbReference type="Pfam" id="PF01490"/>
    </source>
</evidence>
<accession>A0AAV9Y0G2</accession>
<evidence type="ECO:0000313" key="7">
    <source>
        <dbReference type="EMBL" id="KAK6589945.1"/>
    </source>
</evidence>
<evidence type="ECO:0000256" key="2">
    <source>
        <dbReference type="ARBA" id="ARBA00022692"/>
    </source>
</evidence>
<dbReference type="Pfam" id="PF01490">
    <property type="entry name" value="Aa_trans"/>
    <property type="match status" value="1"/>
</dbReference>
<sequence>MNNKNQSIKPFFKNEYLCKGSLTQSIVVLWASISPSAALLLPSCMKETGIVIGLLIMFFSCLILSLTQFILINSAAILSADNYGNTLLKVSLLQVPGSKETEEDANSERLHKYKRTIALLVNLPIFFTMAITLPCFLIIWCSCIEQVLPPFSTYISPMGISYNQVFLMAICASLMFPFSLKKELQTTRYISWLSLIAVIFFSITVIKYYYSFPSSLERGNVIWWKSDVSLVSCTKMLTISCFAFSNHENSPAAGYELTNPTTKRILVLSSTVSFSSFMFFSIISVFSYLTFGESTMQSVALNYNNDSTLVVLSKIFLSISNLVACTLSLHAAISSLLNIILVVGGRTEIETSNDRTLLVRSGVDINLSKQNNYDPENIFHSNEKNVNLHHPSQINVPIIGEHSPQLQIKYKGNVGSDVTSTRASQAMIYEGLEHNGLEMGIERTTSRLNAIKEKPVKLKEHVSIKLRGVIVLIFLSSSIFIATALHDLLLLVEVATGFFETIMCLIFPLLVYLRLFNYDLPWNKYYIRIILVFLTLICSLGCFTASILAVI</sequence>
<dbReference type="InterPro" id="IPR013057">
    <property type="entry name" value="AA_transpt_TM"/>
</dbReference>
<dbReference type="PANTHER" id="PTHR22950">
    <property type="entry name" value="AMINO ACID TRANSPORTER"/>
    <property type="match status" value="1"/>
</dbReference>
<organism evidence="7 8">
    <name type="scientific">Cryptosporidium xiaoi</name>
    <dbReference type="NCBI Taxonomy" id="659607"/>
    <lineage>
        <taxon>Eukaryota</taxon>
        <taxon>Sar</taxon>
        <taxon>Alveolata</taxon>
        <taxon>Apicomplexa</taxon>
        <taxon>Conoidasida</taxon>
        <taxon>Coccidia</taxon>
        <taxon>Eucoccidiorida</taxon>
        <taxon>Eimeriorina</taxon>
        <taxon>Cryptosporidiidae</taxon>
        <taxon>Cryptosporidium</taxon>
    </lineage>
</organism>
<evidence type="ECO:0000313" key="8">
    <source>
        <dbReference type="Proteomes" id="UP001311799"/>
    </source>
</evidence>
<feature type="domain" description="Amino acid transporter transmembrane" evidence="6">
    <location>
        <begin position="19"/>
        <end position="551"/>
    </location>
</feature>
<feature type="transmembrane region" description="Helical" evidence="5">
    <location>
        <begin position="488"/>
        <end position="513"/>
    </location>
</feature>
<feature type="transmembrane region" description="Helical" evidence="5">
    <location>
        <begin position="160"/>
        <end position="178"/>
    </location>
</feature>
<dbReference type="GO" id="GO:0016020">
    <property type="term" value="C:membrane"/>
    <property type="evidence" value="ECO:0007669"/>
    <property type="project" value="UniProtKB-SubCell"/>
</dbReference>
<feature type="transmembrane region" description="Helical" evidence="5">
    <location>
        <begin position="464"/>
        <end position="482"/>
    </location>
</feature>
<dbReference type="AlphaFoldDB" id="A0AAV9Y0G2"/>
<keyword evidence="4 5" id="KW-0472">Membrane</keyword>
<dbReference type="Proteomes" id="UP001311799">
    <property type="component" value="Unassembled WGS sequence"/>
</dbReference>
<feature type="transmembrane region" description="Helical" evidence="5">
    <location>
        <begin position="525"/>
        <end position="550"/>
    </location>
</feature>
<feature type="transmembrane region" description="Helical" evidence="5">
    <location>
        <begin position="48"/>
        <end position="72"/>
    </location>
</feature>
<feature type="transmembrane region" description="Helical" evidence="5">
    <location>
        <begin position="117"/>
        <end position="140"/>
    </location>
</feature>
<feature type="transmembrane region" description="Helical" evidence="5">
    <location>
        <begin position="21"/>
        <end position="42"/>
    </location>
</feature>
<reference evidence="7 8" key="1">
    <citation type="submission" date="2023-10" db="EMBL/GenBank/DDBJ databases">
        <title>Comparative genomics analysis reveals potential genetic determinants of host preference in Cryptosporidium xiaoi.</title>
        <authorList>
            <person name="Xiao L."/>
            <person name="Li J."/>
        </authorList>
    </citation>
    <scope>NUCLEOTIDE SEQUENCE [LARGE SCALE GENOMIC DNA]</scope>
    <source>
        <strain evidence="7 8">52996</strain>
    </source>
</reference>
<comment type="subcellular location">
    <subcellularLocation>
        <location evidence="1">Membrane</location>
        <topology evidence="1">Multi-pass membrane protein</topology>
    </subcellularLocation>
</comment>
<dbReference type="GO" id="GO:0015179">
    <property type="term" value="F:L-amino acid transmembrane transporter activity"/>
    <property type="evidence" value="ECO:0007669"/>
    <property type="project" value="TreeGrafter"/>
</dbReference>
<evidence type="ECO:0000256" key="3">
    <source>
        <dbReference type="ARBA" id="ARBA00022989"/>
    </source>
</evidence>
<evidence type="ECO:0000256" key="4">
    <source>
        <dbReference type="ARBA" id="ARBA00023136"/>
    </source>
</evidence>
<keyword evidence="8" id="KW-1185">Reference proteome</keyword>
<keyword evidence="3 5" id="KW-1133">Transmembrane helix</keyword>
<feature type="transmembrane region" description="Helical" evidence="5">
    <location>
        <begin position="190"/>
        <end position="210"/>
    </location>
</feature>
<proteinExistence type="predicted"/>
<keyword evidence="2 5" id="KW-0812">Transmembrane</keyword>
<gene>
    <name evidence="7" type="ORF">RS030_192998</name>
</gene>
<feature type="transmembrane region" description="Helical" evidence="5">
    <location>
        <begin position="222"/>
        <end position="244"/>
    </location>
</feature>
<evidence type="ECO:0000256" key="1">
    <source>
        <dbReference type="ARBA" id="ARBA00004141"/>
    </source>
</evidence>